<feature type="region of interest" description="Disordered" evidence="1">
    <location>
        <begin position="1"/>
        <end position="24"/>
    </location>
</feature>
<proteinExistence type="predicted"/>
<comment type="caution">
    <text evidence="2">The sequence shown here is derived from an EMBL/GenBank/DDBJ whole genome shotgun (WGS) entry which is preliminary data.</text>
</comment>
<name>A0AAV3P1S1_LITER</name>
<evidence type="ECO:0000256" key="1">
    <source>
        <dbReference type="SAM" id="MobiDB-lite"/>
    </source>
</evidence>
<evidence type="ECO:0000313" key="3">
    <source>
        <dbReference type="Proteomes" id="UP001454036"/>
    </source>
</evidence>
<feature type="compositionally biased region" description="Low complexity" evidence="1">
    <location>
        <begin position="1"/>
        <end position="19"/>
    </location>
</feature>
<keyword evidence="3" id="KW-1185">Reference proteome</keyword>
<sequence length="68" mass="7417">MAAKSGTSSKKVKGKSVSSQDEEPSLDCYTSRYMKAPHTVPNGLSIQEGHLWKKRLKAFHAVQALLSA</sequence>
<accession>A0AAV3P1S1</accession>
<protein>
    <submittedName>
        <fullName evidence="2">Uncharacterized protein</fullName>
    </submittedName>
</protein>
<dbReference type="AlphaFoldDB" id="A0AAV3P1S1"/>
<gene>
    <name evidence="2" type="ORF">LIER_05780</name>
</gene>
<dbReference type="EMBL" id="BAABME010000809">
    <property type="protein sequence ID" value="GAA0145627.1"/>
    <property type="molecule type" value="Genomic_DNA"/>
</dbReference>
<dbReference type="Proteomes" id="UP001454036">
    <property type="component" value="Unassembled WGS sequence"/>
</dbReference>
<organism evidence="2 3">
    <name type="scientific">Lithospermum erythrorhizon</name>
    <name type="common">Purple gromwell</name>
    <name type="synonym">Lithospermum officinale var. erythrorhizon</name>
    <dbReference type="NCBI Taxonomy" id="34254"/>
    <lineage>
        <taxon>Eukaryota</taxon>
        <taxon>Viridiplantae</taxon>
        <taxon>Streptophyta</taxon>
        <taxon>Embryophyta</taxon>
        <taxon>Tracheophyta</taxon>
        <taxon>Spermatophyta</taxon>
        <taxon>Magnoliopsida</taxon>
        <taxon>eudicotyledons</taxon>
        <taxon>Gunneridae</taxon>
        <taxon>Pentapetalae</taxon>
        <taxon>asterids</taxon>
        <taxon>lamiids</taxon>
        <taxon>Boraginales</taxon>
        <taxon>Boraginaceae</taxon>
        <taxon>Boraginoideae</taxon>
        <taxon>Lithospermeae</taxon>
        <taxon>Lithospermum</taxon>
    </lineage>
</organism>
<reference evidence="2 3" key="1">
    <citation type="submission" date="2024-01" db="EMBL/GenBank/DDBJ databases">
        <title>The complete chloroplast genome sequence of Lithospermum erythrorhizon: insights into the phylogenetic relationship among Boraginaceae species and the maternal lineages of purple gromwells.</title>
        <authorList>
            <person name="Okada T."/>
            <person name="Watanabe K."/>
        </authorList>
    </citation>
    <scope>NUCLEOTIDE SEQUENCE [LARGE SCALE GENOMIC DNA]</scope>
</reference>
<evidence type="ECO:0000313" key="2">
    <source>
        <dbReference type="EMBL" id="GAA0145627.1"/>
    </source>
</evidence>